<protein>
    <submittedName>
        <fullName evidence="9">4-azaleucine resistance transporter AzlC</fullName>
    </submittedName>
</protein>
<dbReference type="RefSeq" id="WP_307122068.1">
    <property type="nucleotide sequence ID" value="NZ_JAUSTM010000013.1"/>
</dbReference>
<evidence type="ECO:0000313" key="9">
    <source>
        <dbReference type="EMBL" id="MDQ0222895.1"/>
    </source>
</evidence>
<accession>A0ABT9YSC9</accession>
<comment type="subcellular location">
    <subcellularLocation>
        <location evidence="1">Cell membrane</location>
        <topology evidence="1">Multi-pass membrane protein</topology>
    </subcellularLocation>
</comment>
<dbReference type="EMBL" id="JAUSTM010000013">
    <property type="protein sequence ID" value="MDQ0222895.1"/>
    <property type="molecule type" value="Genomic_DNA"/>
</dbReference>
<comment type="caution">
    <text evidence="9">The sequence shown here is derived from an EMBL/GenBank/DDBJ whole genome shotgun (WGS) entry which is preliminary data.</text>
</comment>
<name>A0ABT9YSC9_9STRE</name>
<feature type="transmembrane region" description="Helical" evidence="8">
    <location>
        <begin position="55"/>
        <end position="77"/>
    </location>
</feature>
<keyword evidence="3" id="KW-0813">Transport</keyword>
<keyword evidence="10" id="KW-1185">Reference proteome</keyword>
<proteinExistence type="inferred from homology"/>
<sequence>MDKQAFRSGLKSAIPTGMGYLGIGLALGIIATTEGMSPFLVLWSSLVIYAGAGQFALVSLLATGASLQAIGMTIFLINLRHFLMGLHTATLFPSMSPAQTIGVSSLLTDETYGVMLGQDIRDDGLSPDWMLGNNILSYTVWVGATFLGALLGERVPDPYRLGLDYALLAMFIGIFSSQFRALEKIDGLGNSLKILGVVGLAFLVGVLVLPKSLAVLVATLLGCAVGVYLDEK</sequence>
<keyword evidence="5 8" id="KW-0812">Transmembrane</keyword>
<keyword evidence="6 8" id="KW-1133">Transmembrane helix</keyword>
<reference evidence="9 10" key="1">
    <citation type="submission" date="2023-07" db="EMBL/GenBank/DDBJ databases">
        <title>Genomic Encyclopedia of Type Strains, Phase IV (KMG-IV): sequencing the most valuable type-strain genomes for metagenomic binning, comparative biology and taxonomic classification.</title>
        <authorList>
            <person name="Goeker M."/>
        </authorList>
    </citation>
    <scope>NUCLEOTIDE SEQUENCE [LARGE SCALE GENOMIC DNA]</scope>
    <source>
        <strain evidence="9 10">DSM 105143</strain>
    </source>
</reference>
<keyword evidence="7 8" id="KW-0472">Membrane</keyword>
<dbReference type="InterPro" id="IPR011606">
    <property type="entry name" value="Brnchd-chn_aa_trnsp_permease"/>
</dbReference>
<evidence type="ECO:0000256" key="8">
    <source>
        <dbReference type="SAM" id="Phobius"/>
    </source>
</evidence>
<organism evidence="9 10">
    <name type="scientific">Streptococcus moroccensis</name>
    <dbReference type="NCBI Taxonomy" id="1451356"/>
    <lineage>
        <taxon>Bacteria</taxon>
        <taxon>Bacillati</taxon>
        <taxon>Bacillota</taxon>
        <taxon>Bacilli</taxon>
        <taxon>Lactobacillales</taxon>
        <taxon>Streptococcaceae</taxon>
        <taxon>Streptococcus</taxon>
    </lineage>
</organism>
<keyword evidence="4" id="KW-1003">Cell membrane</keyword>
<evidence type="ECO:0000256" key="3">
    <source>
        <dbReference type="ARBA" id="ARBA00022448"/>
    </source>
</evidence>
<feature type="transmembrane region" description="Helical" evidence="8">
    <location>
        <begin position="20"/>
        <end position="43"/>
    </location>
</feature>
<evidence type="ECO:0000256" key="5">
    <source>
        <dbReference type="ARBA" id="ARBA00022692"/>
    </source>
</evidence>
<evidence type="ECO:0000256" key="1">
    <source>
        <dbReference type="ARBA" id="ARBA00004651"/>
    </source>
</evidence>
<dbReference type="Proteomes" id="UP001223079">
    <property type="component" value="Unassembled WGS sequence"/>
</dbReference>
<feature type="transmembrane region" description="Helical" evidence="8">
    <location>
        <begin position="213"/>
        <end position="229"/>
    </location>
</feature>
<evidence type="ECO:0000256" key="6">
    <source>
        <dbReference type="ARBA" id="ARBA00022989"/>
    </source>
</evidence>
<evidence type="ECO:0000313" key="10">
    <source>
        <dbReference type="Proteomes" id="UP001223079"/>
    </source>
</evidence>
<evidence type="ECO:0000256" key="4">
    <source>
        <dbReference type="ARBA" id="ARBA00022475"/>
    </source>
</evidence>
<comment type="similarity">
    <text evidence="2">Belongs to the AzlC family.</text>
</comment>
<evidence type="ECO:0000256" key="7">
    <source>
        <dbReference type="ARBA" id="ARBA00023136"/>
    </source>
</evidence>
<feature type="transmembrane region" description="Helical" evidence="8">
    <location>
        <begin position="135"/>
        <end position="152"/>
    </location>
</feature>
<evidence type="ECO:0000256" key="2">
    <source>
        <dbReference type="ARBA" id="ARBA00010735"/>
    </source>
</evidence>
<gene>
    <name evidence="9" type="ORF">J2S23_001455</name>
</gene>
<dbReference type="PANTHER" id="PTHR34979:SF1">
    <property type="entry name" value="INNER MEMBRANE PROTEIN YGAZ"/>
    <property type="match status" value="1"/>
</dbReference>
<dbReference type="Pfam" id="PF03591">
    <property type="entry name" value="AzlC"/>
    <property type="match status" value="1"/>
</dbReference>
<feature type="transmembrane region" description="Helical" evidence="8">
    <location>
        <begin position="158"/>
        <end position="176"/>
    </location>
</feature>
<dbReference type="PANTHER" id="PTHR34979">
    <property type="entry name" value="INNER MEMBRANE PROTEIN YGAZ"/>
    <property type="match status" value="1"/>
</dbReference>